<evidence type="ECO:0000313" key="5">
    <source>
        <dbReference type="Proteomes" id="UP000198856"/>
    </source>
</evidence>
<keyword evidence="2" id="KW-1133">Transmembrane helix</keyword>
<keyword evidence="5" id="KW-1185">Reference proteome</keyword>
<dbReference type="EMBL" id="FNFC01000043">
    <property type="protein sequence ID" value="SDK20455.1"/>
    <property type="molecule type" value="Genomic_DNA"/>
</dbReference>
<feature type="domain" description="DUF7344" evidence="3">
    <location>
        <begin position="31"/>
        <end position="112"/>
    </location>
</feature>
<sequence length="203" mass="23443">MAQTKETLRGGEFPSREQTDESTELEREQIFEILSNKRRRYVIHYLKQRSGESDIPLREVVDQVAAWENNTEVSQLRTDERKTVYTALKQTHLPRLNEFGVVDYDQQRGEVTLDERAEQVQLYMEYVPEGDITWSQYYIGLSGVWWAITVGAWVGVPLLVSANWLAVSALFAGTFTLSSLAHFYIDRQSLIGSEGPPREMEYE</sequence>
<reference evidence="4 5" key="1">
    <citation type="submission" date="2016-10" db="EMBL/GenBank/DDBJ databases">
        <authorList>
            <person name="de Groot N.N."/>
        </authorList>
    </citation>
    <scope>NUCLEOTIDE SEQUENCE [LARGE SCALE GENOMIC DNA]</scope>
    <source>
        <strain evidence="4 5">IBRC-M10015</strain>
    </source>
</reference>
<name>A0A1G9A1J7_9EURY</name>
<evidence type="ECO:0000256" key="1">
    <source>
        <dbReference type="SAM" id="MobiDB-lite"/>
    </source>
</evidence>
<feature type="transmembrane region" description="Helical" evidence="2">
    <location>
        <begin position="162"/>
        <end position="185"/>
    </location>
</feature>
<dbReference type="OrthoDB" id="331021at2157"/>
<dbReference type="Pfam" id="PF24035">
    <property type="entry name" value="DUF7344"/>
    <property type="match status" value="1"/>
</dbReference>
<evidence type="ECO:0000256" key="2">
    <source>
        <dbReference type="SAM" id="Phobius"/>
    </source>
</evidence>
<dbReference type="Proteomes" id="UP000198856">
    <property type="component" value="Unassembled WGS sequence"/>
</dbReference>
<keyword evidence="2" id="KW-0472">Membrane</keyword>
<accession>A0A1G9A1J7</accession>
<proteinExistence type="predicted"/>
<evidence type="ECO:0000259" key="3">
    <source>
        <dbReference type="Pfam" id="PF24035"/>
    </source>
</evidence>
<organism evidence="4 5">
    <name type="scientific">Halovenus aranensis</name>
    <dbReference type="NCBI Taxonomy" id="890420"/>
    <lineage>
        <taxon>Archaea</taxon>
        <taxon>Methanobacteriati</taxon>
        <taxon>Methanobacteriota</taxon>
        <taxon>Stenosarchaea group</taxon>
        <taxon>Halobacteria</taxon>
        <taxon>Halobacteriales</taxon>
        <taxon>Haloarculaceae</taxon>
        <taxon>Halovenus</taxon>
    </lineage>
</organism>
<evidence type="ECO:0000313" key="4">
    <source>
        <dbReference type="EMBL" id="SDK20455.1"/>
    </source>
</evidence>
<dbReference type="AlphaFoldDB" id="A0A1G9A1J7"/>
<feature type="region of interest" description="Disordered" evidence="1">
    <location>
        <begin position="1"/>
        <end position="25"/>
    </location>
</feature>
<dbReference type="RefSeq" id="WP_218120932.1">
    <property type="nucleotide sequence ID" value="NZ_FNFC01000043.1"/>
</dbReference>
<gene>
    <name evidence="4" type="ORF">SAMN05216226_1435</name>
</gene>
<protein>
    <recommendedName>
        <fullName evidence="3">DUF7344 domain-containing protein</fullName>
    </recommendedName>
</protein>
<feature type="transmembrane region" description="Helical" evidence="2">
    <location>
        <begin position="137"/>
        <end position="156"/>
    </location>
</feature>
<dbReference type="InterPro" id="IPR055768">
    <property type="entry name" value="DUF7344"/>
</dbReference>
<keyword evidence="2" id="KW-0812">Transmembrane</keyword>